<accession>A0A9D1P7J5</accession>
<evidence type="ECO:0000259" key="1">
    <source>
        <dbReference type="Pfam" id="PF09359"/>
    </source>
</evidence>
<reference evidence="2" key="1">
    <citation type="submission" date="2020-10" db="EMBL/GenBank/DDBJ databases">
        <authorList>
            <person name="Gilroy R."/>
        </authorList>
    </citation>
    <scope>NUCLEOTIDE SEQUENCE</scope>
    <source>
        <strain evidence="2">CHK183-6373</strain>
    </source>
</reference>
<sequence>MQFRHEVKHKISNLDMLILRQRLGAVMAPDCHAPNGEYEVRSLYFDNLEDKALREKLDGVYVREKYRIRLYNNDPSVIHLERKFKRGALGHKDSALLTPEQARRIAGGDVRWMAESANNVILGFYSRICSEGLAAKAIVDYTRKAFVFSPGNVRVTLDSHIRTALRSTDFLNPHCATVPVPDSPCILEVKWDNYLPDAIRDMVQLGDRCSSAYSKYAACRMYD</sequence>
<dbReference type="GO" id="GO:0006799">
    <property type="term" value="P:polyphosphate biosynthetic process"/>
    <property type="evidence" value="ECO:0007669"/>
    <property type="project" value="UniProtKB-ARBA"/>
</dbReference>
<dbReference type="CDD" id="cd07750">
    <property type="entry name" value="PolyPPase_VTC_like"/>
    <property type="match status" value="1"/>
</dbReference>
<evidence type="ECO:0000313" key="3">
    <source>
        <dbReference type="Proteomes" id="UP000886884"/>
    </source>
</evidence>
<proteinExistence type="predicted"/>
<gene>
    <name evidence="2" type="ORF">IAA64_08245</name>
</gene>
<dbReference type="InterPro" id="IPR042267">
    <property type="entry name" value="VTC_sf"/>
</dbReference>
<dbReference type="Proteomes" id="UP000886884">
    <property type="component" value="Unassembled WGS sequence"/>
</dbReference>
<protein>
    <submittedName>
        <fullName evidence="2">Polyphosphate polymerase domain-containing protein</fullName>
    </submittedName>
</protein>
<reference evidence="2" key="2">
    <citation type="journal article" date="2021" name="PeerJ">
        <title>Extensive microbial diversity within the chicken gut microbiome revealed by metagenomics and culture.</title>
        <authorList>
            <person name="Gilroy R."/>
            <person name="Ravi A."/>
            <person name="Getino M."/>
            <person name="Pursley I."/>
            <person name="Horton D.L."/>
            <person name="Alikhan N.F."/>
            <person name="Baker D."/>
            <person name="Gharbi K."/>
            <person name="Hall N."/>
            <person name="Watson M."/>
            <person name="Adriaenssens E.M."/>
            <person name="Foster-Nyarko E."/>
            <person name="Jarju S."/>
            <person name="Secka A."/>
            <person name="Antonio M."/>
            <person name="Oren A."/>
            <person name="Chaudhuri R.R."/>
            <person name="La Ragione R."/>
            <person name="Hildebrand F."/>
            <person name="Pallen M.J."/>
        </authorList>
    </citation>
    <scope>NUCLEOTIDE SEQUENCE</scope>
    <source>
        <strain evidence="2">CHK183-6373</strain>
    </source>
</reference>
<dbReference type="EMBL" id="DVOT01000146">
    <property type="protein sequence ID" value="HIV27944.1"/>
    <property type="molecule type" value="Genomic_DNA"/>
</dbReference>
<dbReference type="InterPro" id="IPR018966">
    <property type="entry name" value="VTC_domain"/>
</dbReference>
<dbReference type="AlphaFoldDB" id="A0A9D1P7J5"/>
<feature type="domain" description="VTC" evidence="1">
    <location>
        <begin position="3"/>
        <end position="219"/>
    </location>
</feature>
<evidence type="ECO:0000313" key="2">
    <source>
        <dbReference type="EMBL" id="HIV27944.1"/>
    </source>
</evidence>
<comment type="caution">
    <text evidence="2">The sequence shown here is derived from an EMBL/GenBank/DDBJ whole genome shotgun (WGS) entry which is preliminary data.</text>
</comment>
<organism evidence="2 3">
    <name type="scientific">Candidatus Ornithocaccomicrobium faecavium</name>
    <dbReference type="NCBI Taxonomy" id="2840890"/>
    <lineage>
        <taxon>Bacteria</taxon>
        <taxon>Bacillati</taxon>
        <taxon>Bacillota</taxon>
        <taxon>Clostridia</taxon>
        <taxon>Candidatus Ornithocaccomicrobium</taxon>
    </lineage>
</organism>
<name>A0A9D1P7J5_9FIRM</name>
<dbReference type="Gene3D" id="3.20.100.30">
    <property type="entry name" value="VTC, catalytic tunnel domain"/>
    <property type="match status" value="1"/>
</dbReference>
<dbReference type="Pfam" id="PF09359">
    <property type="entry name" value="VTC"/>
    <property type="match status" value="1"/>
</dbReference>